<organism evidence="1">
    <name type="scientific">Cyprideis torosa</name>
    <dbReference type="NCBI Taxonomy" id="163714"/>
    <lineage>
        <taxon>Eukaryota</taxon>
        <taxon>Metazoa</taxon>
        <taxon>Ecdysozoa</taxon>
        <taxon>Arthropoda</taxon>
        <taxon>Crustacea</taxon>
        <taxon>Oligostraca</taxon>
        <taxon>Ostracoda</taxon>
        <taxon>Podocopa</taxon>
        <taxon>Podocopida</taxon>
        <taxon>Cytherocopina</taxon>
        <taxon>Cytheroidea</taxon>
        <taxon>Cytherideidae</taxon>
        <taxon>Cyprideis</taxon>
    </lineage>
</organism>
<feature type="non-terminal residue" evidence="1">
    <location>
        <position position="1"/>
    </location>
</feature>
<name>A0A7R8WW37_9CRUS</name>
<sequence length="110" mass="11984">WTTVDLTESAILEICVPNEYVVLKKQYQTDTKEGSPIQSVMLSPNPACVSKLIAIATDHLDTLLEDWYPSLALFCPNRNSFRSHIGGKVSGDEVDSLPRLPPGSGVPSRG</sequence>
<accession>A0A7R8WW37</accession>
<proteinExistence type="predicted"/>
<protein>
    <submittedName>
        <fullName evidence="1">Uncharacterized protein</fullName>
    </submittedName>
</protein>
<dbReference type="EMBL" id="OB722408">
    <property type="protein sequence ID" value="CAD7239319.1"/>
    <property type="molecule type" value="Genomic_DNA"/>
</dbReference>
<reference evidence="1" key="1">
    <citation type="submission" date="2020-11" db="EMBL/GenBank/DDBJ databases">
        <authorList>
            <person name="Tran Van P."/>
        </authorList>
    </citation>
    <scope>NUCLEOTIDE SEQUENCE</scope>
</reference>
<gene>
    <name evidence="1" type="ORF">CTOB1V02_LOCUS17134</name>
</gene>
<dbReference type="OrthoDB" id="10252328at2759"/>
<dbReference type="AlphaFoldDB" id="A0A7R8WW37"/>
<evidence type="ECO:0000313" key="1">
    <source>
        <dbReference type="EMBL" id="CAD7239319.1"/>
    </source>
</evidence>